<dbReference type="AlphaFoldDB" id="A0A0V0H8I6"/>
<dbReference type="EMBL" id="GEDG01024121">
    <property type="protein sequence ID" value="JAP16217.1"/>
    <property type="molecule type" value="Transcribed_RNA"/>
</dbReference>
<proteinExistence type="predicted"/>
<organism evidence="1">
    <name type="scientific">Solanum chacoense</name>
    <name type="common">Chaco potato</name>
    <dbReference type="NCBI Taxonomy" id="4108"/>
    <lineage>
        <taxon>Eukaryota</taxon>
        <taxon>Viridiplantae</taxon>
        <taxon>Streptophyta</taxon>
        <taxon>Embryophyta</taxon>
        <taxon>Tracheophyta</taxon>
        <taxon>Spermatophyta</taxon>
        <taxon>Magnoliopsida</taxon>
        <taxon>eudicotyledons</taxon>
        <taxon>Gunneridae</taxon>
        <taxon>Pentapetalae</taxon>
        <taxon>asterids</taxon>
        <taxon>lamiids</taxon>
        <taxon>Solanales</taxon>
        <taxon>Solanaceae</taxon>
        <taxon>Solanoideae</taxon>
        <taxon>Solaneae</taxon>
        <taxon>Solanum</taxon>
    </lineage>
</organism>
<evidence type="ECO:0000313" key="1">
    <source>
        <dbReference type="EMBL" id="JAP16217.1"/>
    </source>
</evidence>
<protein>
    <submittedName>
        <fullName evidence="1">Putative ovule protein</fullName>
    </submittedName>
</protein>
<sequence>MTEVPGYIERILIGTVKLWLQNLVEESIKTLRNNKKIDGEIATTPIEILNKYEIPIRNEFSSTTTEVEEQNKEKQLDRNLMLKLAICNICYIDEYTCVFREYYYKGTYTTEESKEIRKIVFYKITKTIQF</sequence>
<accession>A0A0V0H8I6</accession>
<name>A0A0V0H8I6_SOLCH</name>
<reference evidence="1" key="1">
    <citation type="submission" date="2015-12" db="EMBL/GenBank/DDBJ databases">
        <title>Gene expression during late stages of embryo sac development: a critical building block for successful pollen-pistil interactions.</title>
        <authorList>
            <person name="Liu Y."/>
            <person name="Joly V."/>
            <person name="Sabar M."/>
            <person name="Matton D.P."/>
        </authorList>
    </citation>
    <scope>NUCLEOTIDE SEQUENCE</scope>
</reference>